<dbReference type="Gene3D" id="3.90.1680.10">
    <property type="entry name" value="SOS response associated peptidase-like"/>
    <property type="match status" value="1"/>
</dbReference>
<keyword evidence="2" id="KW-1185">Reference proteome</keyword>
<protein>
    <submittedName>
        <fullName evidence="1">SOS response-associated peptidase</fullName>
    </submittedName>
</protein>
<dbReference type="Pfam" id="PF02586">
    <property type="entry name" value="SRAP"/>
    <property type="match status" value="1"/>
</dbReference>
<dbReference type="RefSeq" id="WP_255914221.1">
    <property type="nucleotide sequence ID" value="NZ_JANFQO010000008.1"/>
</dbReference>
<dbReference type="InterPro" id="IPR036590">
    <property type="entry name" value="SRAP-like"/>
</dbReference>
<evidence type="ECO:0000313" key="2">
    <source>
        <dbReference type="Proteomes" id="UP001165498"/>
    </source>
</evidence>
<sequence>MISYWVDPPVATDPRKQIRLWDAVSAFMQPPVKRVVKPLGRARIVIPTSVGVDLCSAVWGLVPKWATSGERRQLAKRHATLDALLAPESNITGDLWSASKPAQRCLVLASGWVGPAAGGVLVCQPETSPLMFAGLYSVVHVDRAGPVTTFGVFCCSVSHSPYDGSSIPIVVRAEDRLRWLACAPAEAKGFLRPPGMKVYTRRVADTAASDRALFGTPLADDAY</sequence>
<organism evidence="1 2">
    <name type="scientific">Tahibacter harae</name>
    <dbReference type="NCBI Taxonomy" id="2963937"/>
    <lineage>
        <taxon>Bacteria</taxon>
        <taxon>Pseudomonadati</taxon>
        <taxon>Pseudomonadota</taxon>
        <taxon>Gammaproteobacteria</taxon>
        <taxon>Lysobacterales</taxon>
        <taxon>Rhodanobacteraceae</taxon>
        <taxon>Tahibacter</taxon>
    </lineage>
</organism>
<dbReference type="InterPro" id="IPR003738">
    <property type="entry name" value="SRAP"/>
</dbReference>
<accession>A0ABT1QS69</accession>
<dbReference type="Proteomes" id="UP001165498">
    <property type="component" value="Unassembled WGS sequence"/>
</dbReference>
<reference evidence="1" key="1">
    <citation type="submission" date="2022-07" db="EMBL/GenBank/DDBJ databases">
        <title>Tahibacter sp., a new gammaproteobacterium isolated from the silt sample collected at pig farm.</title>
        <authorList>
            <person name="Chen H."/>
        </authorList>
    </citation>
    <scope>NUCLEOTIDE SEQUENCE</scope>
    <source>
        <strain evidence="1">P2K</strain>
    </source>
</reference>
<dbReference type="SUPFAM" id="SSF143081">
    <property type="entry name" value="BB1717-like"/>
    <property type="match status" value="1"/>
</dbReference>
<comment type="caution">
    <text evidence="1">The sequence shown here is derived from an EMBL/GenBank/DDBJ whole genome shotgun (WGS) entry which is preliminary data.</text>
</comment>
<name>A0ABT1QS69_9GAMM</name>
<dbReference type="EMBL" id="JANFQO010000008">
    <property type="protein sequence ID" value="MCQ4165151.1"/>
    <property type="molecule type" value="Genomic_DNA"/>
</dbReference>
<evidence type="ECO:0000313" key="1">
    <source>
        <dbReference type="EMBL" id="MCQ4165151.1"/>
    </source>
</evidence>
<gene>
    <name evidence="1" type="ORF">NM961_10560</name>
</gene>
<proteinExistence type="predicted"/>